<dbReference type="eggNOG" id="ENOG503496I">
    <property type="taxonomic scope" value="Bacteria"/>
</dbReference>
<dbReference type="EMBL" id="BBLT01000013">
    <property type="protein sequence ID" value="GAL87444.1"/>
    <property type="molecule type" value="Genomic_DNA"/>
</dbReference>
<gene>
    <name evidence="1" type="ORF">MYP_4674</name>
</gene>
<dbReference type="AlphaFoldDB" id="A0A098LLS0"/>
<keyword evidence="2" id="KW-1185">Reference proteome</keyword>
<comment type="caution">
    <text evidence="1">The sequence shown here is derived from an EMBL/GenBank/DDBJ whole genome shotgun (WGS) entry which is preliminary data.</text>
</comment>
<dbReference type="Proteomes" id="UP000030185">
    <property type="component" value="Unassembled WGS sequence"/>
</dbReference>
<organism evidence="1 2">
    <name type="scientific">Sporocytophaga myxococcoides</name>
    <dbReference type="NCBI Taxonomy" id="153721"/>
    <lineage>
        <taxon>Bacteria</taxon>
        <taxon>Pseudomonadati</taxon>
        <taxon>Bacteroidota</taxon>
        <taxon>Cytophagia</taxon>
        <taxon>Cytophagales</taxon>
        <taxon>Cytophagaceae</taxon>
        <taxon>Sporocytophaga</taxon>
    </lineage>
</organism>
<proteinExistence type="predicted"/>
<evidence type="ECO:0000313" key="2">
    <source>
        <dbReference type="Proteomes" id="UP000030185"/>
    </source>
</evidence>
<name>A0A098LLS0_9BACT</name>
<protein>
    <submittedName>
        <fullName evidence="1">Uncharacterized protein</fullName>
    </submittedName>
</protein>
<reference evidence="1 2" key="1">
    <citation type="submission" date="2014-09" db="EMBL/GenBank/DDBJ databases">
        <title>Sporocytophaga myxococcoides PG-01 genome sequencing.</title>
        <authorList>
            <person name="Liu L."/>
            <person name="Gao P.J."/>
            <person name="Chen G.J."/>
            <person name="Wang L.S."/>
        </authorList>
    </citation>
    <scope>NUCLEOTIDE SEQUENCE [LARGE SCALE GENOMIC DNA]</scope>
    <source>
        <strain evidence="1 2">PG-01</strain>
    </source>
</reference>
<dbReference type="OrthoDB" id="944854at2"/>
<accession>A0A098LLS0</accession>
<dbReference type="RefSeq" id="WP_045468902.1">
    <property type="nucleotide sequence ID" value="NZ_BBLT01000013.1"/>
</dbReference>
<sequence>MKGLKSIICDTILGETGIKLTAKDLGIKFEADGVIVKLWDFEVLKMAIHGHKDTDTAEFAEDLLDALFEEYYDFREKVIELKLEDLNQRWRPLIIETITPILKKNKVSQGVLDVLDYEFVDMGYVKTPYSNPDEEEWGFPIFALRITDFEDLEYLHTIDAYSDLQKFDFEGLVKDFLKKIR</sequence>
<evidence type="ECO:0000313" key="1">
    <source>
        <dbReference type="EMBL" id="GAL87444.1"/>
    </source>
</evidence>